<keyword evidence="1" id="KW-0175">Coiled coil</keyword>
<sequence>MLCQNCGERTASVHVTRIINGEKTELYLCEQCAREKGELDFATDPFSFHNLLAGILKPEIHPGRSFIQTDGDQCKNCQMSFAEFGRIGRFGCSECYNEFDFRLDQLLRRIHGSARHTGKIPERKGKTILIKKKIKELRNELERAVAKEEFERAAELRDRIRELERRSMFQDGGEG</sequence>
<proteinExistence type="predicted"/>
<name>A0A3S9T2B5_9FIRM</name>
<evidence type="ECO:0000256" key="1">
    <source>
        <dbReference type="SAM" id="Coils"/>
    </source>
</evidence>
<dbReference type="RefSeq" id="WP_127018052.1">
    <property type="nucleotide sequence ID" value="NZ_CP016379.1"/>
</dbReference>
<dbReference type="Proteomes" id="UP000267250">
    <property type="component" value="Chromosome"/>
</dbReference>
<dbReference type="PROSITE" id="PS50151">
    <property type="entry name" value="UVR"/>
    <property type="match status" value="1"/>
</dbReference>
<evidence type="ECO:0000313" key="4">
    <source>
        <dbReference type="Proteomes" id="UP000267250"/>
    </source>
</evidence>
<dbReference type="Gene3D" id="4.10.860.10">
    <property type="entry name" value="UVR domain"/>
    <property type="match status" value="1"/>
</dbReference>
<dbReference type="SUPFAM" id="SSF46600">
    <property type="entry name" value="C-terminal UvrC-binding domain of UvrB"/>
    <property type="match status" value="1"/>
</dbReference>
<dbReference type="InterPro" id="IPR036876">
    <property type="entry name" value="UVR_dom_sf"/>
</dbReference>
<dbReference type="GO" id="GO:0008270">
    <property type="term" value="F:zinc ion binding"/>
    <property type="evidence" value="ECO:0007669"/>
    <property type="project" value="TreeGrafter"/>
</dbReference>
<protein>
    <recommendedName>
        <fullName evidence="2">UVR domain-containing protein</fullName>
    </recommendedName>
</protein>
<dbReference type="EMBL" id="CP016379">
    <property type="protein sequence ID" value="AZR74683.1"/>
    <property type="molecule type" value="Genomic_DNA"/>
</dbReference>
<dbReference type="PANTHER" id="PTHR38430">
    <property type="entry name" value="PROTEIN-ARGININE KINASE ACTIVATOR PROTEIN"/>
    <property type="match status" value="1"/>
</dbReference>
<feature type="domain" description="UVR" evidence="2">
    <location>
        <begin position="131"/>
        <end position="166"/>
    </location>
</feature>
<feature type="coiled-coil region" evidence="1">
    <location>
        <begin position="127"/>
        <end position="166"/>
    </location>
</feature>
<evidence type="ECO:0000313" key="3">
    <source>
        <dbReference type="EMBL" id="AZR74683.1"/>
    </source>
</evidence>
<dbReference type="PANTHER" id="PTHR38430:SF1">
    <property type="entry name" value="PROTEIN-ARGININE KINASE ACTIVATOR PROTEIN"/>
    <property type="match status" value="1"/>
</dbReference>
<dbReference type="OrthoDB" id="9788704at2"/>
<reference evidence="3 4" key="1">
    <citation type="submission" date="2016-07" db="EMBL/GenBank/DDBJ databases">
        <title>Genome and transcriptome analysis of iron-reducing fermentative bacteria Anoxybacter fermentans.</title>
        <authorList>
            <person name="Zeng X."/>
            <person name="Shao Z."/>
        </authorList>
    </citation>
    <scope>NUCLEOTIDE SEQUENCE [LARGE SCALE GENOMIC DNA]</scope>
    <source>
        <strain evidence="3 4">DY22613</strain>
    </source>
</reference>
<dbReference type="KEGG" id="aft:BBF96_15685"/>
<dbReference type="GO" id="GO:1990170">
    <property type="term" value="P:stress response to cadmium ion"/>
    <property type="evidence" value="ECO:0007669"/>
    <property type="project" value="TreeGrafter"/>
</dbReference>
<organism evidence="3 4">
    <name type="scientific">Anoxybacter fermentans</name>
    <dbReference type="NCBI Taxonomy" id="1323375"/>
    <lineage>
        <taxon>Bacteria</taxon>
        <taxon>Bacillati</taxon>
        <taxon>Bacillota</taxon>
        <taxon>Clostridia</taxon>
        <taxon>Halanaerobiales</taxon>
        <taxon>Anoxybacter</taxon>
    </lineage>
</organism>
<gene>
    <name evidence="3" type="ORF">BBF96_15685</name>
</gene>
<dbReference type="InterPro" id="IPR025542">
    <property type="entry name" value="YacH"/>
</dbReference>
<accession>A0A3S9T2B5</accession>
<dbReference type="GO" id="GO:1990169">
    <property type="term" value="P:stress response to copper ion"/>
    <property type="evidence" value="ECO:0007669"/>
    <property type="project" value="TreeGrafter"/>
</dbReference>
<dbReference type="PIRSF" id="PIRSF015034">
    <property type="entry name" value="YacH"/>
    <property type="match status" value="1"/>
</dbReference>
<dbReference type="GO" id="GO:0046870">
    <property type="term" value="F:cadmium ion binding"/>
    <property type="evidence" value="ECO:0007669"/>
    <property type="project" value="TreeGrafter"/>
</dbReference>
<dbReference type="GO" id="GO:0050897">
    <property type="term" value="F:cobalt ion binding"/>
    <property type="evidence" value="ECO:0007669"/>
    <property type="project" value="TreeGrafter"/>
</dbReference>
<dbReference type="InterPro" id="IPR001943">
    <property type="entry name" value="UVR_dom"/>
</dbReference>
<evidence type="ECO:0000259" key="2">
    <source>
        <dbReference type="PROSITE" id="PS50151"/>
    </source>
</evidence>
<keyword evidence="4" id="KW-1185">Reference proteome</keyword>
<dbReference type="Pfam" id="PF02151">
    <property type="entry name" value="UVR"/>
    <property type="match status" value="1"/>
</dbReference>
<dbReference type="GO" id="GO:0005507">
    <property type="term" value="F:copper ion binding"/>
    <property type="evidence" value="ECO:0007669"/>
    <property type="project" value="TreeGrafter"/>
</dbReference>
<dbReference type="AlphaFoldDB" id="A0A3S9T2B5"/>